<dbReference type="Gene3D" id="1.10.3720.10">
    <property type="entry name" value="MetI-like"/>
    <property type="match status" value="1"/>
</dbReference>
<dbReference type="Pfam" id="PF00528">
    <property type="entry name" value="BPD_transp_1"/>
    <property type="match status" value="1"/>
</dbReference>
<dbReference type="GO" id="GO:0005886">
    <property type="term" value="C:plasma membrane"/>
    <property type="evidence" value="ECO:0007669"/>
    <property type="project" value="UniProtKB-SubCell"/>
</dbReference>
<dbReference type="STRING" id="54915.ADS79_00710"/>
<reference evidence="11" key="1">
    <citation type="submission" date="2015-07" db="EMBL/GenBank/DDBJ databases">
        <title>Genome sequencing project for genomic taxonomy and phylogenomics of Bacillus-like bacteria.</title>
        <authorList>
            <person name="Liu B."/>
            <person name="Wang J."/>
            <person name="Zhu Y."/>
            <person name="Liu G."/>
            <person name="Chen Q."/>
            <person name="Chen Z."/>
            <person name="Lan J."/>
            <person name="Che J."/>
            <person name="Ge C."/>
            <person name="Shi H."/>
            <person name="Pan Z."/>
            <person name="Liu X."/>
        </authorList>
    </citation>
    <scope>NUCLEOTIDE SEQUENCE [LARGE SCALE GENOMIC DNA]</scope>
    <source>
        <strain evidence="11">DSM 9887</strain>
    </source>
</reference>
<dbReference type="RefSeq" id="WP_049736505.1">
    <property type="nucleotide sequence ID" value="NZ_BJON01000006.1"/>
</dbReference>
<accession>A0A0K9YZV7</accession>
<evidence type="ECO:0000313" key="11">
    <source>
        <dbReference type="Proteomes" id="UP000036834"/>
    </source>
</evidence>
<proteinExistence type="inferred from homology"/>
<evidence type="ECO:0000256" key="3">
    <source>
        <dbReference type="ARBA" id="ARBA00022475"/>
    </source>
</evidence>
<evidence type="ECO:0000256" key="1">
    <source>
        <dbReference type="ARBA" id="ARBA00004651"/>
    </source>
</evidence>
<dbReference type="EMBL" id="LGIQ01000002">
    <property type="protein sequence ID" value="KNB74268.1"/>
    <property type="molecule type" value="Genomic_DNA"/>
</dbReference>
<dbReference type="Pfam" id="PF12911">
    <property type="entry name" value="OppC_N"/>
    <property type="match status" value="1"/>
</dbReference>
<evidence type="ECO:0000256" key="2">
    <source>
        <dbReference type="ARBA" id="ARBA00022448"/>
    </source>
</evidence>
<reference evidence="9 12" key="3">
    <citation type="submission" date="2019-06" db="EMBL/GenBank/DDBJ databases">
        <title>Whole genome shotgun sequence of Brevibacillus reuszeri NBRC 15719.</title>
        <authorList>
            <person name="Hosoyama A."/>
            <person name="Uohara A."/>
            <person name="Ohji S."/>
            <person name="Ichikawa N."/>
        </authorList>
    </citation>
    <scope>NUCLEOTIDE SEQUENCE [LARGE SCALE GENOMIC DNA]</scope>
    <source>
        <strain evidence="9 12">NBRC 15719</strain>
    </source>
</reference>
<sequence length="276" mass="29659">MKTVRKFLRNGLGVIGAVIILGLIIVAIFAPQIAPFDPNAQDYNKILIAPDGEHYFGTDDLGRDIFSRVVYGARISIEAALISVGIAMLIGVPIGLLSGYYRGFWDEWVVMRSVDAMQAFPFLILALAISAVLGSGFGNAMLAIGIGFAPAFVRITRGQVLSLRNMEYIHAARSVGVKDARIIFRHILPNALNPIVIQATLAMASGIIAEASLSYLGLGVQPPTPSWGSMLNQAQTLMSVAPYATFYPGIAIFLVVLGFNLLGDGLQQVLDPRARK</sequence>
<evidence type="ECO:0000256" key="4">
    <source>
        <dbReference type="ARBA" id="ARBA00022692"/>
    </source>
</evidence>
<keyword evidence="2 7" id="KW-0813">Transport</keyword>
<dbReference type="PANTHER" id="PTHR43386">
    <property type="entry name" value="OLIGOPEPTIDE TRANSPORT SYSTEM PERMEASE PROTEIN APPC"/>
    <property type="match status" value="1"/>
</dbReference>
<dbReference type="PANTHER" id="PTHR43386:SF25">
    <property type="entry name" value="PEPTIDE ABC TRANSPORTER PERMEASE PROTEIN"/>
    <property type="match status" value="1"/>
</dbReference>
<evidence type="ECO:0000259" key="8">
    <source>
        <dbReference type="PROSITE" id="PS50928"/>
    </source>
</evidence>
<dbReference type="OrthoDB" id="9797472at2"/>
<organism evidence="10 11">
    <name type="scientific">Brevibacillus reuszeri</name>
    <dbReference type="NCBI Taxonomy" id="54915"/>
    <lineage>
        <taxon>Bacteria</taxon>
        <taxon>Bacillati</taxon>
        <taxon>Bacillota</taxon>
        <taxon>Bacilli</taxon>
        <taxon>Bacillales</taxon>
        <taxon>Paenibacillaceae</taxon>
        <taxon>Brevibacillus</taxon>
    </lineage>
</organism>
<protein>
    <submittedName>
        <fullName evidence="10">Diguanylate cyclase</fullName>
    </submittedName>
    <submittedName>
        <fullName evidence="9">Glutathione ABC transporter permease GsiD</fullName>
    </submittedName>
</protein>
<dbReference type="InterPro" id="IPR050366">
    <property type="entry name" value="BP-dependent_transpt_permease"/>
</dbReference>
<comment type="caution">
    <text evidence="10">The sequence shown here is derived from an EMBL/GenBank/DDBJ whole genome shotgun (WGS) entry which is preliminary data.</text>
</comment>
<dbReference type="SUPFAM" id="SSF161098">
    <property type="entry name" value="MetI-like"/>
    <property type="match status" value="1"/>
</dbReference>
<keyword evidence="5 7" id="KW-1133">Transmembrane helix</keyword>
<dbReference type="PROSITE" id="PS50928">
    <property type="entry name" value="ABC_TM1"/>
    <property type="match status" value="1"/>
</dbReference>
<name>A0A0K9YZV7_9BACL</name>
<dbReference type="AlphaFoldDB" id="A0A0K9YZV7"/>
<dbReference type="InterPro" id="IPR035906">
    <property type="entry name" value="MetI-like_sf"/>
</dbReference>
<feature type="transmembrane region" description="Helical" evidence="7">
    <location>
        <begin position="79"/>
        <end position="101"/>
    </location>
</feature>
<gene>
    <name evidence="10" type="ORF">ADS79_00710</name>
    <name evidence="9" type="ORF">BRE01_18620</name>
</gene>
<comment type="subcellular location">
    <subcellularLocation>
        <location evidence="1 7">Cell membrane</location>
        <topology evidence="1 7">Multi-pass membrane protein</topology>
    </subcellularLocation>
</comment>
<dbReference type="CDD" id="cd06261">
    <property type="entry name" value="TM_PBP2"/>
    <property type="match status" value="1"/>
</dbReference>
<feature type="transmembrane region" description="Helical" evidence="7">
    <location>
        <begin position="240"/>
        <end position="263"/>
    </location>
</feature>
<evidence type="ECO:0000256" key="6">
    <source>
        <dbReference type="ARBA" id="ARBA00023136"/>
    </source>
</evidence>
<evidence type="ECO:0000313" key="12">
    <source>
        <dbReference type="Proteomes" id="UP000319578"/>
    </source>
</evidence>
<feature type="transmembrane region" description="Helical" evidence="7">
    <location>
        <begin position="12"/>
        <end position="34"/>
    </location>
</feature>
<keyword evidence="4 7" id="KW-0812">Transmembrane</keyword>
<evidence type="ECO:0000256" key="7">
    <source>
        <dbReference type="RuleBase" id="RU363032"/>
    </source>
</evidence>
<dbReference type="Proteomes" id="UP000319578">
    <property type="component" value="Unassembled WGS sequence"/>
</dbReference>
<evidence type="ECO:0000256" key="5">
    <source>
        <dbReference type="ARBA" id="ARBA00022989"/>
    </source>
</evidence>
<dbReference type="PATRIC" id="fig|54915.3.peg.5282"/>
<keyword evidence="6 7" id="KW-0472">Membrane</keyword>
<dbReference type="GO" id="GO:0055085">
    <property type="term" value="P:transmembrane transport"/>
    <property type="evidence" value="ECO:0007669"/>
    <property type="project" value="InterPro"/>
</dbReference>
<dbReference type="InterPro" id="IPR000515">
    <property type="entry name" value="MetI-like"/>
</dbReference>
<dbReference type="InterPro" id="IPR025966">
    <property type="entry name" value="OppC_N"/>
</dbReference>
<feature type="transmembrane region" description="Helical" evidence="7">
    <location>
        <begin position="113"/>
        <end position="133"/>
    </location>
</feature>
<evidence type="ECO:0000313" key="10">
    <source>
        <dbReference type="EMBL" id="KNB74268.1"/>
    </source>
</evidence>
<dbReference type="EMBL" id="BJON01000006">
    <property type="protein sequence ID" value="GED68160.1"/>
    <property type="molecule type" value="Genomic_DNA"/>
</dbReference>
<feature type="domain" description="ABC transmembrane type-1" evidence="8">
    <location>
        <begin position="73"/>
        <end position="263"/>
    </location>
</feature>
<evidence type="ECO:0000313" key="9">
    <source>
        <dbReference type="EMBL" id="GED68160.1"/>
    </source>
</evidence>
<keyword evidence="12" id="KW-1185">Reference proteome</keyword>
<comment type="similarity">
    <text evidence="7">Belongs to the binding-protein-dependent transport system permease family.</text>
</comment>
<dbReference type="Proteomes" id="UP000036834">
    <property type="component" value="Unassembled WGS sequence"/>
</dbReference>
<keyword evidence="3" id="KW-1003">Cell membrane</keyword>
<reference evidence="10" key="2">
    <citation type="submission" date="2015-07" db="EMBL/GenBank/DDBJ databases">
        <title>MeaNS - Measles Nucleotide Surveillance Program.</title>
        <authorList>
            <person name="Tran T."/>
            <person name="Druce J."/>
        </authorList>
    </citation>
    <scope>NUCLEOTIDE SEQUENCE</scope>
    <source>
        <strain evidence="10">DSM 9887</strain>
    </source>
</reference>